<dbReference type="InterPro" id="IPR052587">
    <property type="entry name" value="TELO2-interacting_protein_1"/>
</dbReference>
<dbReference type="GO" id="GO:0005737">
    <property type="term" value="C:cytoplasm"/>
    <property type="evidence" value="ECO:0007669"/>
    <property type="project" value="TreeGrafter"/>
</dbReference>
<dbReference type="InterPro" id="IPR057566">
    <property type="entry name" value="TPR_TTI1_N"/>
</dbReference>
<dbReference type="FunFam" id="1.25.10.10:FF:000229">
    <property type="entry name" value="TELO2-interacting protein 1 homolog"/>
    <property type="match status" value="1"/>
</dbReference>
<feature type="region of interest" description="Disordered" evidence="1">
    <location>
        <begin position="876"/>
        <end position="907"/>
    </location>
</feature>
<keyword evidence="5" id="KW-1185">Reference proteome</keyword>
<feature type="domain" description="TTI1 C-terminal TPR" evidence="3">
    <location>
        <begin position="817"/>
        <end position="1096"/>
    </location>
</feature>
<dbReference type="OMA" id="PHPKKPW"/>
<dbReference type="OrthoDB" id="49511at2759"/>
<dbReference type="InterPro" id="IPR011989">
    <property type="entry name" value="ARM-like"/>
</dbReference>
<evidence type="ECO:0000259" key="3">
    <source>
        <dbReference type="Pfam" id="PF24181"/>
    </source>
</evidence>
<evidence type="ECO:0000259" key="2">
    <source>
        <dbReference type="Pfam" id="PF24173"/>
    </source>
</evidence>
<evidence type="ECO:0000313" key="4">
    <source>
        <dbReference type="Ensembl" id="ENSGMOP00000068972.1"/>
    </source>
</evidence>
<evidence type="ECO:0000256" key="1">
    <source>
        <dbReference type="SAM" id="MobiDB-lite"/>
    </source>
</evidence>
<organism evidence="4 5">
    <name type="scientific">Gadus morhua</name>
    <name type="common">Atlantic cod</name>
    <dbReference type="NCBI Taxonomy" id="8049"/>
    <lineage>
        <taxon>Eukaryota</taxon>
        <taxon>Metazoa</taxon>
        <taxon>Chordata</taxon>
        <taxon>Craniata</taxon>
        <taxon>Vertebrata</taxon>
        <taxon>Euteleostomi</taxon>
        <taxon>Actinopterygii</taxon>
        <taxon>Neopterygii</taxon>
        <taxon>Teleostei</taxon>
        <taxon>Neoteleostei</taxon>
        <taxon>Acanthomorphata</taxon>
        <taxon>Zeiogadaria</taxon>
        <taxon>Gadariae</taxon>
        <taxon>Gadiformes</taxon>
        <taxon>Gadoidei</taxon>
        <taxon>Gadidae</taxon>
        <taxon>Gadus</taxon>
    </lineage>
</organism>
<dbReference type="GeneID" id="115550679"/>
<dbReference type="Pfam" id="PF24173">
    <property type="entry name" value="TPR_TTI1_N"/>
    <property type="match status" value="1"/>
</dbReference>
<feature type="region of interest" description="Disordered" evidence="1">
    <location>
        <begin position="1108"/>
        <end position="1134"/>
    </location>
</feature>
<dbReference type="GeneTree" id="ENSGT00390000009748"/>
<dbReference type="Gene3D" id="1.25.10.10">
    <property type="entry name" value="Leucine-rich Repeat Variant"/>
    <property type="match status" value="2"/>
</dbReference>
<dbReference type="InterPro" id="IPR057567">
    <property type="entry name" value="TPR_TTI1_C"/>
</dbReference>
<feature type="domain" description="TTI1 N-terminal TPR" evidence="2">
    <location>
        <begin position="11"/>
        <end position="357"/>
    </location>
</feature>
<dbReference type="PANTHER" id="PTHR18460">
    <property type="entry name" value="TEL2 INTERACTING PROTEIN 1 TTI1 FAMILY MEMBER"/>
    <property type="match status" value="1"/>
</dbReference>
<accession>A0A8C5FXT6</accession>
<dbReference type="SUPFAM" id="SSF48371">
    <property type="entry name" value="ARM repeat"/>
    <property type="match status" value="1"/>
</dbReference>
<protein>
    <submittedName>
        <fullName evidence="4">TELO2 interacting protein 1</fullName>
    </submittedName>
</protein>
<feature type="compositionally biased region" description="Acidic residues" evidence="1">
    <location>
        <begin position="879"/>
        <end position="902"/>
    </location>
</feature>
<name>A0A8C5FXT6_GADMO</name>
<dbReference type="PANTHER" id="PTHR18460:SF3">
    <property type="entry name" value="TELO2-INTERACTING PROTEIN 1 HOMOLOG"/>
    <property type="match status" value="1"/>
</dbReference>
<dbReference type="RefSeq" id="XP_030221797.1">
    <property type="nucleotide sequence ID" value="XM_030365937.1"/>
</dbReference>
<reference evidence="4" key="2">
    <citation type="submission" date="2025-08" db="UniProtKB">
        <authorList>
            <consortium name="Ensembl"/>
        </authorList>
    </citation>
    <scope>IDENTIFICATION</scope>
</reference>
<dbReference type="AlphaFoldDB" id="A0A8C5FXT6"/>
<proteinExistence type="predicted"/>
<reference evidence="4" key="1">
    <citation type="submission" date="2019-07" db="EMBL/GenBank/DDBJ databases">
        <authorList>
            <consortium name="Wellcome Sanger Institute Data Sharing"/>
        </authorList>
    </citation>
    <scope>NUCLEOTIDE SEQUENCE [LARGE SCALE GENOMIC DNA]</scope>
</reference>
<dbReference type="InterPro" id="IPR049362">
    <property type="entry name" value="TTI1_rpt"/>
</dbReference>
<dbReference type="Pfam" id="PF21547">
    <property type="entry name" value="TTI1"/>
    <property type="match status" value="1"/>
</dbReference>
<dbReference type="Ensembl" id="ENSGMOT00000048718.1">
    <property type="protein sequence ID" value="ENSGMOP00000068972.1"/>
    <property type="gene ID" value="ENSGMOG00000023842.1"/>
</dbReference>
<reference evidence="4" key="3">
    <citation type="submission" date="2025-09" db="UniProtKB">
        <authorList>
            <consortium name="Ensembl"/>
        </authorList>
    </citation>
    <scope>IDENTIFICATION</scope>
</reference>
<dbReference type="Pfam" id="PF24181">
    <property type="entry name" value="TPR_TTI1_C"/>
    <property type="match status" value="1"/>
</dbReference>
<gene>
    <name evidence="4" type="primary">TTI1</name>
</gene>
<feature type="region of interest" description="Disordered" evidence="1">
    <location>
        <begin position="373"/>
        <end position="398"/>
    </location>
</feature>
<dbReference type="Proteomes" id="UP000694546">
    <property type="component" value="Chromosome 1"/>
</dbReference>
<dbReference type="Pfam" id="PF24176">
    <property type="entry name" value="TPR_TTI1_2nd"/>
    <property type="match status" value="1"/>
</dbReference>
<dbReference type="InterPro" id="IPR016024">
    <property type="entry name" value="ARM-type_fold"/>
</dbReference>
<evidence type="ECO:0000313" key="5">
    <source>
        <dbReference type="Proteomes" id="UP000694546"/>
    </source>
</evidence>
<sequence>MTQIDNPKIAFAYLRPACVLLTREPTVANVETLGGQLRELDDATLQQLQEYVLFPLRFVLRLPAAAPHRERLTQSVVEAMSHVLETTCVRSWDTLRELLSELCLCLASPRDPGRPAPGVSEELKGAVLRCLSALLHAAYGDVLPRLYEPATLPGLGAAVSLLLALGEGEQSREVQLGALGVLLTLGGQCDCGRGGGGEHPALGEEERRAAGSAMASFLPGITVALTRLVAGDPRHGHAVTVRAIKVWYRTVALVMGDAQLRGAAPGGEAADPGGPGAPGRAGELVVVRSPDWVQGAAGRLALLLKRLISCTAAHRHWRVRLELVALADHLLEHCGRSLGGECMGPLLEALVGAVNDEEPRVRERCEEALRAASERGRDGCHGDAAGGPPPGPGPSPGQTFVEVLSENLHGLATSLPRLLRAADDHRKLLALNVFLGYLKLLGPLVGRALNSAAHLQRISMALMQVLELDVRDVRIVEERSSAAVMETTSGAASEDPLAGHAQRKHFLYFRDEKIFSVLMEICRTLGYYGNTYLLVDHFLDLYRESSAYRKQAAMVLNETLRGAAGVGVATWGQGSGGGGGGWGLHAPAEGGGGGGDGGEGESVRAAVVAVIEEYTSERNWNLATAPQHPEAPQDRELLSPSRLSISPGGICSSSLLQVVSSSSSSSSSCSSSSSVHQLNSNIWQLCIQLEGVACGAHALGPAFRPLLMTSLYPVLEKAGDEALLVSRAALACVHGVAGACGYASPRQLIADNSDYLLNDVSLNLRRLQHGPQAPRVLAVILAHSDSGLLPLVGDMVGDVLLALDLSYDHTAALFCAVLHSLMKALVRWFPPSRDHLGVPASGREQGGSGPRPEDMTALDVRQFLLDHSRQRELAQGIGAEEEEEEEEEEQPVAQEEAEEEEGPDVKKELPAHIVITKEVMQRCTHLLSDPSLRIRLKVLDILELCVCVLREAEDELLPMVHHCWPALLRRLTDDDPLAVLRGFKVLCTLGEACGDFLRGRVSKEVLPRLGASLARQAPVSARAGPVYTHTLAYKLQLAVLQGLGSLCLRLDLGEADLDAVFDAYLPYLSCRQPISLQEACLSVFRHLIQVDPDAFWLTLSQLHAALPHAPPPPHLQPLRPGGAGAGAGPSRDQYTHNLDQLLRDAFEASGSQSPGSLG</sequence>